<evidence type="ECO:0000313" key="2">
    <source>
        <dbReference type="Proteomes" id="UP000789920"/>
    </source>
</evidence>
<proteinExistence type="predicted"/>
<name>A0ACA9SEK3_9GLOM</name>
<keyword evidence="2" id="KW-1185">Reference proteome</keyword>
<evidence type="ECO:0000313" key="1">
    <source>
        <dbReference type="EMBL" id="CAG8834348.1"/>
    </source>
</evidence>
<sequence>KTYHPKPQSTIQSPKASSKAQSESSKAPKLKANHPKPKVPSKVQMPQSIIQSLCEPLNKNGC</sequence>
<dbReference type="EMBL" id="CAJVQC010108897">
    <property type="protein sequence ID" value="CAG8834348.1"/>
    <property type="molecule type" value="Genomic_DNA"/>
</dbReference>
<reference evidence="1" key="1">
    <citation type="submission" date="2021-06" db="EMBL/GenBank/DDBJ databases">
        <authorList>
            <person name="Kallberg Y."/>
            <person name="Tangrot J."/>
            <person name="Rosling A."/>
        </authorList>
    </citation>
    <scope>NUCLEOTIDE SEQUENCE</scope>
    <source>
        <strain evidence="1">MA461A</strain>
    </source>
</reference>
<dbReference type="Proteomes" id="UP000789920">
    <property type="component" value="Unassembled WGS sequence"/>
</dbReference>
<gene>
    <name evidence="1" type="ORF">RPERSI_LOCUS29169</name>
</gene>
<feature type="non-terminal residue" evidence="1">
    <location>
        <position position="62"/>
    </location>
</feature>
<protein>
    <submittedName>
        <fullName evidence="1">24016_t:CDS:1</fullName>
    </submittedName>
</protein>
<organism evidence="1 2">
    <name type="scientific">Racocetra persica</name>
    <dbReference type="NCBI Taxonomy" id="160502"/>
    <lineage>
        <taxon>Eukaryota</taxon>
        <taxon>Fungi</taxon>
        <taxon>Fungi incertae sedis</taxon>
        <taxon>Mucoromycota</taxon>
        <taxon>Glomeromycotina</taxon>
        <taxon>Glomeromycetes</taxon>
        <taxon>Diversisporales</taxon>
        <taxon>Gigasporaceae</taxon>
        <taxon>Racocetra</taxon>
    </lineage>
</organism>
<comment type="caution">
    <text evidence="1">The sequence shown here is derived from an EMBL/GenBank/DDBJ whole genome shotgun (WGS) entry which is preliminary data.</text>
</comment>
<feature type="non-terminal residue" evidence="1">
    <location>
        <position position="1"/>
    </location>
</feature>
<accession>A0ACA9SEK3</accession>